<dbReference type="PROSITE" id="PS50005">
    <property type="entry name" value="TPR"/>
    <property type="match status" value="1"/>
</dbReference>
<accession>A0A0H5QHQ9</accession>
<evidence type="ECO:0000256" key="2">
    <source>
        <dbReference type="SAM" id="MobiDB-lite"/>
    </source>
</evidence>
<dbReference type="AlphaFoldDB" id="A0A0H5QHQ9"/>
<keyword evidence="1" id="KW-0802">TPR repeat</keyword>
<feature type="repeat" description="TPR" evidence="1">
    <location>
        <begin position="379"/>
        <end position="412"/>
    </location>
</feature>
<evidence type="ECO:0000256" key="1">
    <source>
        <dbReference type="PROSITE-ProRule" id="PRU00339"/>
    </source>
</evidence>
<dbReference type="Gene3D" id="1.25.40.10">
    <property type="entry name" value="Tetratricopeptide repeat domain"/>
    <property type="match status" value="1"/>
</dbReference>
<feature type="region of interest" description="Disordered" evidence="2">
    <location>
        <begin position="439"/>
        <end position="458"/>
    </location>
</feature>
<dbReference type="InterPro" id="IPR011990">
    <property type="entry name" value="TPR-like_helical_dom_sf"/>
</dbReference>
<feature type="region of interest" description="Disordered" evidence="2">
    <location>
        <begin position="1"/>
        <end position="21"/>
    </location>
</feature>
<dbReference type="InterPro" id="IPR019734">
    <property type="entry name" value="TPR_rpt"/>
</dbReference>
<dbReference type="SMART" id="SM00028">
    <property type="entry name" value="TPR"/>
    <property type="match status" value="2"/>
</dbReference>
<dbReference type="PANTHER" id="PTHR23184:SF9">
    <property type="entry name" value="TETRATRICOPEPTIDE REPEAT PROTEIN 14"/>
    <property type="match status" value="1"/>
</dbReference>
<proteinExistence type="predicted"/>
<dbReference type="EMBL" id="HACM01001071">
    <property type="protein sequence ID" value="CRZ01513.1"/>
    <property type="molecule type" value="Transcribed_RNA"/>
</dbReference>
<dbReference type="PANTHER" id="PTHR23184">
    <property type="entry name" value="TETRATRICOPEPTIDE REPEAT PROTEIN 14"/>
    <property type="match status" value="1"/>
</dbReference>
<sequence length="458" mass="50532">MPLMPSSPSPGPSYGPIPSGFIHPDRPMSPAALHLQYASSPRRDLIPSVAQRVASLFVSGFAGHLLINANIHHAESKGVTKHPTYRTISPFSPFDDLDGDTPSKQIDTYLKRRGVFELLEVDLVVGGFICNKSLEGVTIQIEKIVKNEIDKTVPKKRQLSETIFDGLKEMQIEGLCPIRELTEPNGHNLLPSELLDQFPLGTEVKALVISIDTHSDVIYFSFDNSRLTSQQSHHIPLGMVSVPNVSTIPPASPFHHWRQSTWFNHPSQALHDRTSLSIMSLASSDPLPSFVDRLKGHPLFQNPHGMVIMSKAFNVTEHGSLLSSHPCEAGDLHYNLRAAQNIDWALKGVARGIEFARQNRFSDAVRCYSHALNVEPQCVDALVSRGIAMINLNKLDDAIKDLTHALDLEPGHVDAAKYITLAKETKLRLITISEGDGGNDDNGEIRLKRQKLSSSSSR</sequence>
<dbReference type="SUPFAM" id="SSF48452">
    <property type="entry name" value="TPR-like"/>
    <property type="match status" value="1"/>
</dbReference>
<name>A0A0H5QHQ9_9EUKA</name>
<dbReference type="InterPro" id="IPR039190">
    <property type="entry name" value="TTC14"/>
</dbReference>
<feature type="compositionally biased region" description="Pro residues" evidence="2">
    <location>
        <begin position="1"/>
        <end position="15"/>
    </location>
</feature>
<protein>
    <submittedName>
        <fullName evidence="3">Uncharacterized protein</fullName>
    </submittedName>
</protein>
<evidence type="ECO:0000313" key="3">
    <source>
        <dbReference type="EMBL" id="CRZ01513.1"/>
    </source>
</evidence>
<organism evidence="3">
    <name type="scientific">Spongospora subterranea</name>
    <dbReference type="NCBI Taxonomy" id="70186"/>
    <lineage>
        <taxon>Eukaryota</taxon>
        <taxon>Sar</taxon>
        <taxon>Rhizaria</taxon>
        <taxon>Endomyxa</taxon>
        <taxon>Phytomyxea</taxon>
        <taxon>Plasmodiophorida</taxon>
        <taxon>Plasmodiophoridae</taxon>
        <taxon>Spongospora</taxon>
    </lineage>
</organism>
<reference evidence="3" key="1">
    <citation type="submission" date="2015-04" db="EMBL/GenBank/DDBJ databases">
        <title>The genome sequence of the plant pathogenic Rhizarian Plasmodiophora brassicae reveals insights in its biotrophic life cycle and the origin of chitin synthesis.</title>
        <authorList>
            <person name="Schwelm A."/>
            <person name="Fogelqvist J."/>
            <person name="Knaust A."/>
            <person name="Julke S."/>
            <person name="Lilja T."/>
            <person name="Dhandapani V."/>
            <person name="Bonilla-Rosso G."/>
            <person name="Karlsson M."/>
            <person name="Shevchenko A."/>
            <person name="Choi S.R."/>
            <person name="Kim H.G."/>
            <person name="Park J.Y."/>
            <person name="Lim Y.P."/>
            <person name="Ludwig-Muller J."/>
            <person name="Dixelius C."/>
        </authorList>
    </citation>
    <scope>NUCLEOTIDE SEQUENCE</scope>
    <source>
        <tissue evidence="3">Potato root galls</tissue>
    </source>
</reference>